<keyword evidence="3" id="KW-1185">Reference proteome</keyword>
<evidence type="ECO:0000313" key="2">
    <source>
        <dbReference type="EMBL" id="KAK3753725.1"/>
    </source>
</evidence>
<sequence length="83" mass="9025">MLSISSQKTITALALLLLLYTCVANIESKTTLLMNLSQVQPLSQDILGVLCSVLTVVYSLLCTGPPNAICNTVEYFRSITCRN</sequence>
<evidence type="ECO:0000313" key="3">
    <source>
        <dbReference type="Proteomes" id="UP001283361"/>
    </source>
</evidence>
<accession>A0AAE0YPL6</accession>
<dbReference type="EMBL" id="JAWDGP010005692">
    <property type="protein sequence ID" value="KAK3753725.1"/>
    <property type="molecule type" value="Genomic_DNA"/>
</dbReference>
<dbReference type="AlphaFoldDB" id="A0AAE0YPL6"/>
<comment type="caution">
    <text evidence="2">The sequence shown here is derived from an EMBL/GenBank/DDBJ whole genome shotgun (WGS) entry which is preliminary data.</text>
</comment>
<evidence type="ECO:0000256" key="1">
    <source>
        <dbReference type="SAM" id="SignalP"/>
    </source>
</evidence>
<feature type="signal peptide" evidence="1">
    <location>
        <begin position="1"/>
        <end position="24"/>
    </location>
</feature>
<name>A0AAE0YPL6_9GAST</name>
<proteinExistence type="predicted"/>
<reference evidence="2" key="1">
    <citation type="journal article" date="2023" name="G3 (Bethesda)">
        <title>A reference genome for the long-term kleptoplast-retaining sea slug Elysia crispata morphotype clarki.</title>
        <authorList>
            <person name="Eastman K.E."/>
            <person name="Pendleton A.L."/>
            <person name="Shaikh M.A."/>
            <person name="Suttiyut T."/>
            <person name="Ogas R."/>
            <person name="Tomko P."/>
            <person name="Gavelis G."/>
            <person name="Widhalm J.R."/>
            <person name="Wisecaver J.H."/>
        </authorList>
    </citation>
    <scope>NUCLEOTIDE SEQUENCE</scope>
    <source>
        <strain evidence="2">ECLA1</strain>
    </source>
</reference>
<gene>
    <name evidence="2" type="ORF">RRG08_034900</name>
</gene>
<feature type="chain" id="PRO_5042086715" evidence="1">
    <location>
        <begin position="25"/>
        <end position="83"/>
    </location>
</feature>
<dbReference type="Proteomes" id="UP001283361">
    <property type="component" value="Unassembled WGS sequence"/>
</dbReference>
<organism evidence="2 3">
    <name type="scientific">Elysia crispata</name>
    <name type="common">lettuce slug</name>
    <dbReference type="NCBI Taxonomy" id="231223"/>
    <lineage>
        <taxon>Eukaryota</taxon>
        <taxon>Metazoa</taxon>
        <taxon>Spiralia</taxon>
        <taxon>Lophotrochozoa</taxon>
        <taxon>Mollusca</taxon>
        <taxon>Gastropoda</taxon>
        <taxon>Heterobranchia</taxon>
        <taxon>Euthyneura</taxon>
        <taxon>Panpulmonata</taxon>
        <taxon>Sacoglossa</taxon>
        <taxon>Placobranchoidea</taxon>
        <taxon>Plakobranchidae</taxon>
        <taxon>Elysia</taxon>
    </lineage>
</organism>
<protein>
    <submittedName>
        <fullName evidence="2">Uncharacterized protein</fullName>
    </submittedName>
</protein>
<keyword evidence="1" id="KW-0732">Signal</keyword>